<dbReference type="AlphaFoldDB" id="A0A7J9LH63"/>
<name>A0A7J9LH63_GOSSC</name>
<dbReference type="Proteomes" id="UP000593576">
    <property type="component" value="Unassembled WGS sequence"/>
</dbReference>
<evidence type="ECO:0008006" key="3">
    <source>
        <dbReference type="Google" id="ProtNLM"/>
    </source>
</evidence>
<comment type="caution">
    <text evidence="1">The sequence shown here is derived from an EMBL/GenBank/DDBJ whole genome shotgun (WGS) entry which is preliminary data.</text>
</comment>
<accession>A0A7J9LH63</accession>
<gene>
    <name evidence="1" type="ORF">Goshw_018678</name>
</gene>
<dbReference type="OrthoDB" id="10325462at2759"/>
<reference evidence="1 2" key="1">
    <citation type="journal article" date="2019" name="Genome Biol. Evol.">
        <title>Insights into the evolution of the New World diploid cottons (Gossypium, subgenus Houzingenia) based on genome sequencing.</title>
        <authorList>
            <person name="Grover C.E."/>
            <person name="Arick M.A. 2nd"/>
            <person name="Thrash A."/>
            <person name="Conover J.L."/>
            <person name="Sanders W.S."/>
            <person name="Peterson D.G."/>
            <person name="Frelichowski J.E."/>
            <person name="Scheffler J.A."/>
            <person name="Scheffler B.E."/>
            <person name="Wendel J.F."/>
        </authorList>
    </citation>
    <scope>NUCLEOTIDE SEQUENCE [LARGE SCALE GENOMIC DNA]</scope>
    <source>
        <strain evidence="1">1</strain>
        <tissue evidence="1">Leaf</tissue>
    </source>
</reference>
<protein>
    <recommendedName>
        <fullName evidence="3">DUF4283 domain-containing protein</fullName>
    </recommendedName>
</protein>
<organism evidence="1 2">
    <name type="scientific">Gossypium schwendimanii</name>
    <name type="common">Cotton</name>
    <dbReference type="NCBI Taxonomy" id="34291"/>
    <lineage>
        <taxon>Eukaryota</taxon>
        <taxon>Viridiplantae</taxon>
        <taxon>Streptophyta</taxon>
        <taxon>Embryophyta</taxon>
        <taxon>Tracheophyta</taxon>
        <taxon>Spermatophyta</taxon>
        <taxon>Magnoliopsida</taxon>
        <taxon>eudicotyledons</taxon>
        <taxon>Gunneridae</taxon>
        <taxon>Pentapetalae</taxon>
        <taxon>rosids</taxon>
        <taxon>malvids</taxon>
        <taxon>Malvales</taxon>
        <taxon>Malvaceae</taxon>
        <taxon>Malvoideae</taxon>
        <taxon>Gossypium</taxon>
    </lineage>
</organism>
<proteinExistence type="predicted"/>
<keyword evidence="2" id="KW-1185">Reference proteome</keyword>
<evidence type="ECO:0000313" key="1">
    <source>
        <dbReference type="EMBL" id="MBA0857886.1"/>
    </source>
</evidence>
<dbReference type="EMBL" id="JABFAF010000006">
    <property type="protein sequence ID" value="MBA0857886.1"/>
    <property type="molecule type" value="Genomic_DNA"/>
</dbReference>
<evidence type="ECO:0000313" key="2">
    <source>
        <dbReference type="Proteomes" id="UP000593576"/>
    </source>
</evidence>
<sequence>MAAVEEILADLSIGEEEVVAIPLGLGEPGGGVSYEYCFVGIFLTSNVINFPSMKATLANVWHLVGDLMAVPLVTVDFWVLVLDLPLESMELGAIRITAHLDIRRPLKRKKKVLHDKQELEFRRDISPRASTRRAVVSTSIWLREEDDSHVLVSTTRNPEIVRIREKMSNLLPLNFGANWGDWQVGGYIKLGKSDWTLFLGLNNGASNGSIGGIIKSCRIGPLGMDLDEEISTVGVHKPIMHIEGLKRSRIQSKELRECNFLVSMDTNSSLSVGLDQQASRSL</sequence>